<gene>
    <name evidence="2" type="ORF">AZE42_03876</name>
</gene>
<dbReference type="PANTHER" id="PTHR15907">
    <property type="entry name" value="DUF614 FAMILY PROTEIN-RELATED"/>
    <property type="match status" value="1"/>
</dbReference>
<comment type="caution">
    <text evidence="2">The sequence shown here is derived from an EMBL/GenBank/DDBJ whole genome shotgun (WGS) entry which is preliminary data.</text>
</comment>
<proteinExistence type="predicted"/>
<dbReference type="EMBL" id="LVVM01000203">
    <property type="protein sequence ID" value="OJA21320.1"/>
    <property type="molecule type" value="Genomic_DNA"/>
</dbReference>
<evidence type="ECO:0008006" key="4">
    <source>
        <dbReference type="Google" id="ProtNLM"/>
    </source>
</evidence>
<dbReference type="STRING" id="180088.A0A1J8R688"/>
<feature type="compositionally biased region" description="Polar residues" evidence="1">
    <location>
        <begin position="36"/>
        <end position="45"/>
    </location>
</feature>
<reference evidence="2 3" key="1">
    <citation type="submission" date="2016-03" db="EMBL/GenBank/DDBJ databases">
        <title>Comparative genomics of the ectomycorrhizal sister species Rhizopogon vinicolor and Rhizopogon vesiculosus (Basidiomycota: Boletales) reveals a divergence of the mating type B locus.</title>
        <authorList>
            <person name="Mujic A.B."/>
            <person name="Kuo A."/>
            <person name="Tritt A."/>
            <person name="Lipzen A."/>
            <person name="Chen C."/>
            <person name="Johnson J."/>
            <person name="Sharma A."/>
            <person name="Barry K."/>
            <person name="Grigoriev I.V."/>
            <person name="Spatafora J.W."/>
        </authorList>
    </citation>
    <scope>NUCLEOTIDE SEQUENCE [LARGE SCALE GENOMIC DNA]</scope>
    <source>
        <strain evidence="2 3">AM-OR11-056</strain>
    </source>
</reference>
<evidence type="ECO:0000313" key="3">
    <source>
        <dbReference type="Proteomes" id="UP000183567"/>
    </source>
</evidence>
<protein>
    <recommendedName>
        <fullName evidence="4">PLAC8-domain-containing protein</fullName>
    </recommendedName>
</protein>
<feature type="region of interest" description="Disordered" evidence="1">
    <location>
        <begin position="85"/>
        <end position="105"/>
    </location>
</feature>
<dbReference type="NCBIfam" id="TIGR01571">
    <property type="entry name" value="A_thal_Cys_rich"/>
    <property type="match status" value="1"/>
</dbReference>
<dbReference type="Pfam" id="PF04749">
    <property type="entry name" value="PLAC8"/>
    <property type="match status" value="1"/>
</dbReference>
<dbReference type="OrthoDB" id="1045822at2759"/>
<evidence type="ECO:0000256" key="1">
    <source>
        <dbReference type="SAM" id="MobiDB-lite"/>
    </source>
</evidence>
<feature type="region of interest" description="Disordered" evidence="1">
    <location>
        <begin position="1"/>
        <end position="61"/>
    </location>
</feature>
<accession>A0A1J8R688</accession>
<sequence length="235" mass="25920">MSPDVYQPASPSPPLTNCSRRNQSDHIAQPKVNHIPSDSNIQSTSSDERQAPAHPQGCQEQMQPTGQLNIFKLPQNEAKLGEFGQNQEKGEGEGPHGSTAQPRPRNDWRYGLFSCLDDEMETCCISCWCPCLVYGKNRQRLDHLEENDEPDPEHGGSGVGVDCCMHVAMNICCGLGWVLQLGERGSLRSHRHIAGNPINDCLTAFFCTPCQLTQESRELAEEETATANGERGNET</sequence>
<dbReference type="AlphaFoldDB" id="A0A1J8R688"/>
<keyword evidence="3" id="KW-1185">Reference proteome</keyword>
<evidence type="ECO:0000313" key="2">
    <source>
        <dbReference type="EMBL" id="OJA21320.1"/>
    </source>
</evidence>
<dbReference type="InterPro" id="IPR006461">
    <property type="entry name" value="PLAC_motif_containing"/>
</dbReference>
<name>A0A1J8R688_9AGAM</name>
<dbReference type="Proteomes" id="UP000183567">
    <property type="component" value="Unassembled WGS sequence"/>
</dbReference>
<organism evidence="2 3">
    <name type="scientific">Rhizopogon vesiculosus</name>
    <dbReference type="NCBI Taxonomy" id="180088"/>
    <lineage>
        <taxon>Eukaryota</taxon>
        <taxon>Fungi</taxon>
        <taxon>Dikarya</taxon>
        <taxon>Basidiomycota</taxon>
        <taxon>Agaricomycotina</taxon>
        <taxon>Agaricomycetes</taxon>
        <taxon>Agaricomycetidae</taxon>
        <taxon>Boletales</taxon>
        <taxon>Suillineae</taxon>
        <taxon>Rhizopogonaceae</taxon>
        <taxon>Rhizopogon</taxon>
    </lineage>
</organism>